<dbReference type="Gene3D" id="3.90.25.10">
    <property type="entry name" value="UDP-galactose 4-epimerase, domain 1"/>
    <property type="match status" value="1"/>
</dbReference>
<evidence type="ECO:0000256" key="1">
    <source>
        <dbReference type="ARBA" id="ARBA00006328"/>
    </source>
</evidence>
<gene>
    <name evidence="4" type="ORF">AOCH_005849</name>
</gene>
<dbReference type="InterPro" id="IPR008030">
    <property type="entry name" value="NmrA-like"/>
</dbReference>
<dbReference type="EMBL" id="JYKN01003134">
    <property type="protein sequence ID" value="KKK13938.1"/>
    <property type="molecule type" value="Genomic_DNA"/>
</dbReference>
<dbReference type="Gene3D" id="3.40.50.720">
    <property type="entry name" value="NAD(P)-binding Rossmann-like Domain"/>
    <property type="match status" value="1"/>
</dbReference>
<proteinExistence type="inferred from homology"/>
<sequence>MSKTVLITGATGQQGGSVIDHLLGQDDDLEILALTRDVTSPGAQRLAAKSPKIKLVQGNLDQPEDIFVNWQKVTSQSIWGVFSVQVPAFGGSRDIEERQGKGLVDAALKNHVKLFVHTSVDRGGDASLENPTNIPHFISKHNIEQHLIDSSKNTEMAWTLLRPVAFMDNLTPDFVGKVFTTTWKVALKGKPLQLIAVTDIGFFGAQAFLHPAEYKGKCISLAGDDLTFDDMAKIFKSKTGKDVPLTFDFVVRLFMWLVNDFGYMFRWFHDEGYKADIAALRKVHPGLKDLSTWLETESVFIDNK</sequence>
<comment type="caution">
    <text evidence="4">The sequence shown here is derived from an EMBL/GenBank/DDBJ whole genome shotgun (WGS) entry which is preliminary data.</text>
</comment>
<evidence type="ECO:0000259" key="3">
    <source>
        <dbReference type="Pfam" id="PF05368"/>
    </source>
</evidence>
<feature type="domain" description="NmrA-like" evidence="3">
    <location>
        <begin position="1"/>
        <end position="277"/>
    </location>
</feature>
<evidence type="ECO:0000256" key="2">
    <source>
        <dbReference type="ARBA" id="ARBA00022857"/>
    </source>
</evidence>
<dbReference type="PANTHER" id="PTHR42748">
    <property type="entry name" value="NITROGEN METABOLITE REPRESSION PROTEIN NMRA FAMILY MEMBER"/>
    <property type="match status" value="1"/>
</dbReference>
<evidence type="ECO:0000313" key="4">
    <source>
        <dbReference type="EMBL" id="KKK13938.1"/>
    </source>
</evidence>
<accession>A0A0F8U2X2</accession>
<dbReference type="AlphaFoldDB" id="A0A0F8U2X2"/>
<keyword evidence="2" id="KW-0521">NADP</keyword>
<name>A0A0F8U2X2_9EURO</name>
<organism evidence="4 5">
    <name type="scientific">Aspergillus ochraceoroseus</name>
    <dbReference type="NCBI Taxonomy" id="138278"/>
    <lineage>
        <taxon>Eukaryota</taxon>
        <taxon>Fungi</taxon>
        <taxon>Dikarya</taxon>
        <taxon>Ascomycota</taxon>
        <taxon>Pezizomycotina</taxon>
        <taxon>Eurotiomycetes</taxon>
        <taxon>Eurotiomycetidae</taxon>
        <taxon>Eurotiales</taxon>
        <taxon>Aspergillaceae</taxon>
        <taxon>Aspergillus</taxon>
        <taxon>Aspergillus subgen. Nidulantes</taxon>
    </lineage>
</organism>
<reference evidence="4 5" key="1">
    <citation type="submission" date="2015-02" db="EMBL/GenBank/DDBJ databases">
        <title>Draft Genome Sequences of Two Closely-Related Aflatoxigenic Aspergillus Species Obtained from the Cote d'Ivoire.</title>
        <authorList>
            <person name="Moore G.G."/>
            <person name="Beltz S.B."/>
            <person name="Mack B.M."/>
        </authorList>
    </citation>
    <scope>NUCLEOTIDE SEQUENCE [LARGE SCALE GENOMIC DNA]</scope>
    <source>
        <strain evidence="4 5">SRRC1432</strain>
    </source>
</reference>
<evidence type="ECO:0000313" key="5">
    <source>
        <dbReference type="Proteomes" id="UP000034947"/>
    </source>
</evidence>
<dbReference type="Pfam" id="PF05368">
    <property type="entry name" value="NmrA"/>
    <property type="match status" value="1"/>
</dbReference>
<protein>
    <recommendedName>
        <fullName evidence="3">NmrA-like domain-containing protein</fullName>
    </recommendedName>
</protein>
<dbReference type="OrthoDB" id="9997102at2759"/>
<dbReference type="SUPFAM" id="SSF51735">
    <property type="entry name" value="NAD(P)-binding Rossmann-fold domains"/>
    <property type="match status" value="1"/>
</dbReference>
<dbReference type="Proteomes" id="UP000034947">
    <property type="component" value="Unassembled WGS sequence"/>
</dbReference>
<dbReference type="InterPro" id="IPR051164">
    <property type="entry name" value="NmrA-like_oxidored"/>
</dbReference>
<keyword evidence="5" id="KW-1185">Reference proteome</keyword>
<dbReference type="GO" id="GO:0005634">
    <property type="term" value="C:nucleus"/>
    <property type="evidence" value="ECO:0007669"/>
    <property type="project" value="TreeGrafter"/>
</dbReference>
<dbReference type="VEuPathDB" id="FungiDB:P175DRAFT_0521830"/>
<dbReference type="InterPro" id="IPR036291">
    <property type="entry name" value="NAD(P)-bd_dom_sf"/>
</dbReference>
<dbReference type="PANTHER" id="PTHR42748:SF7">
    <property type="entry name" value="NMRA LIKE REDOX SENSOR 1-RELATED"/>
    <property type="match status" value="1"/>
</dbReference>
<comment type="similarity">
    <text evidence="1">Belongs to the NmrA-type oxidoreductase family.</text>
</comment>